<accession>A0A0F9GFJ1</accession>
<dbReference type="EMBL" id="LAZR01028658">
    <property type="protein sequence ID" value="KKL61922.1"/>
    <property type="molecule type" value="Genomic_DNA"/>
</dbReference>
<proteinExistence type="predicted"/>
<organism evidence="1">
    <name type="scientific">marine sediment metagenome</name>
    <dbReference type="NCBI Taxonomy" id="412755"/>
    <lineage>
        <taxon>unclassified sequences</taxon>
        <taxon>metagenomes</taxon>
        <taxon>ecological metagenomes</taxon>
    </lineage>
</organism>
<feature type="non-terminal residue" evidence="1">
    <location>
        <position position="139"/>
    </location>
</feature>
<sequence length="139" mass="16763">MFSDIISLENLKNAYFKFSRNITDTPFFGDLSLNLYEKHLEFNLLILKRRLEENIYEPKELRIYKINKEGEDIRQLYKRPYEDCIVEIAILNIIGPIFEEIMDIKSFGNRLFLGDNPNNFVYKPYWNEYQNFQNEINSS</sequence>
<evidence type="ECO:0000313" key="1">
    <source>
        <dbReference type="EMBL" id="KKL61922.1"/>
    </source>
</evidence>
<reference evidence="1" key="1">
    <citation type="journal article" date="2015" name="Nature">
        <title>Complex archaea that bridge the gap between prokaryotes and eukaryotes.</title>
        <authorList>
            <person name="Spang A."/>
            <person name="Saw J.H."/>
            <person name="Jorgensen S.L."/>
            <person name="Zaremba-Niedzwiedzka K."/>
            <person name="Martijn J."/>
            <person name="Lind A.E."/>
            <person name="van Eijk R."/>
            <person name="Schleper C."/>
            <person name="Guy L."/>
            <person name="Ettema T.J."/>
        </authorList>
    </citation>
    <scope>NUCLEOTIDE SEQUENCE</scope>
</reference>
<protein>
    <submittedName>
        <fullName evidence="1">Uncharacterized protein</fullName>
    </submittedName>
</protein>
<comment type="caution">
    <text evidence="1">The sequence shown here is derived from an EMBL/GenBank/DDBJ whole genome shotgun (WGS) entry which is preliminary data.</text>
</comment>
<dbReference type="AlphaFoldDB" id="A0A0F9GFJ1"/>
<name>A0A0F9GFJ1_9ZZZZ</name>
<gene>
    <name evidence="1" type="ORF">LCGC14_2190390</name>
</gene>